<dbReference type="Gramene" id="Psat02G0328000-T1">
    <property type="protein sequence ID" value="KAI5437092.1"/>
    <property type="gene ID" value="KIW84_023280"/>
</dbReference>
<reference evidence="2 3" key="1">
    <citation type="journal article" date="2022" name="Nat. Genet.">
        <title>Improved pea reference genome and pan-genome highlight genomic features and evolutionary characteristics.</title>
        <authorList>
            <person name="Yang T."/>
            <person name="Liu R."/>
            <person name="Luo Y."/>
            <person name="Hu S."/>
            <person name="Wang D."/>
            <person name="Wang C."/>
            <person name="Pandey M.K."/>
            <person name="Ge S."/>
            <person name="Xu Q."/>
            <person name="Li N."/>
            <person name="Li G."/>
            <person name="Huang Y."/>
            <person name="Saxena R.K."/>
            <person name="Ji Y."/>
            <person name="Li M."/>
            <person name="Yan X."/>
            <person name="He Y."/>
            <person name="Liu Y."/>
            <person name="Wang X."/>
            <person name="Xiang C."/>
            <person name="Varshney R.K."/>
            <person name="Ding H."/>
            <person name="Gao S."/>
            <person name="Zong X."/>
        </authorList>
    </citation>
    <scope>NUCLEOTIDE SEQUENCE [LARGE SCALE GENOMIC DNA]</scope>
    <source>
        <strain evidence="2 3">cv. Zhongwan 6</strain>
    </source>
</reference>
<accession>A0A9D5B692</accession>
<dbReference type="EMBL" id="JAMSHJ010000002">
    <property type="protein sequence ID" value="KAI5437092.1"/>
    <property type="molecule type" value="Genomic_DNA"/>
</dbReference>
<dbReference type="PANTHER" id="PTHR31776:SF18">
    <property type="entry name" value="NON-REDUCING END ALPHA-L-ARABINOFURANOSIDASE"/>
    <property type="match status" value="1"/>
</dbReference>
<organism evidence="2 3">
    <name type="scientific">Pisum sativum</name>
    <name type="common">Garden pea</name>
    <name type="synonym">Lathyrus oleraceus</name>
    <dbReference type="NCBI Taxonomy" id="3888"/>
    <lineage>
        <taxon>Eukaryota</taxon>
        <taxon>Viridiplantae</taxon>
        <taxon>Streptophyta</taxon>
        <taxon>Embryophyta</taxon>
        <taxon>Tracheophyta</taxon>
        <taxon>Spermatophyta</taxon>
        <taxon>Magnoliopsida</taxon>
        <taxon>eudicotyledons</taxon>
        <taxon>Gunneridae</taxon>
        <taxon>Pentapetalae</taxon>
        <taxon>rosids</taxon>
        <taxon>fabids</taxon>
        <taxon>Fabales</taxon>
        <taxon>Fabaceae</taxon>
        <taxon>Papilionoideae</taxon>
        <taxon>50 kb inversion clade</taxon>
        <taxon>NPAAA clade</taxon>
        <taxon>Hologalegina</taxon>
        <taxon>IRL clade</taxon>
        <taxon>Fabeae</taxon>
        <taxon>Lathyrus</taxon>
    </lineage>
</organism>
<gene>
    <name evidence="2" type="ORF">KIW84_023280</name>
</gene>
<dbReference type="Pfam" id="PF06964">
    <property type="entry name" value="Alpha-L-AF_C"/>
    <property type="match status" value="1"/>
</dbReference>
<name>A0A9D5B692_PEA</name>
<dbReference type="GO" id="GO:0046373">
    <property type="term" value="P:L-arabinose metabolic process"/>
    <property type="evidence" value="ECO:0007669"/>
    <property type="project" value="InterPro"/>
</dbReference>
<dbReference type="PANTHER" id="PTHR31776">
    <property type="entry name" value="ALPHA-L-ARABINOFURANOSIDASE 1"/>
    <property type="match status" value="1"/>
</dbReference>
<evidence type="ECO:0000259" key="1">
    <source>
        <dbReference type="SMART" id="SM00813"/>
    </source>
</evidence>
<dbReference type="SUPFAM" id="SSF51445">
    <property type="entry name" value="(Trans)glycosidases"/>
    <property type="match status" value="2"/>
</dbReference>
<sequence>MKLNGFCSRKGSSWRHEGVFLVISTCHYGVNANEITSKLVIDAGSGRLIPDTFFGAFFEEINHAGAGGLWAELVNNRGFEAGGSINGTSNIYPWTIIGENQSSIIVSTEGSSCFERNKIALRMDVLCHRKSCPRGGVGISNPGFWGMNIEEGKKYKVVFYVRSLGRINLQISFVGSDNGVKLASTKIRWKDTVGAWEERPGHYNDIWKYWTDDGFGYFEGLQAYVSEYAVWKEVAGNGSLYAAVAEAAFLIGLEKNSDVVSMVAYAPLFVNTNDEYWIPDAIVFNTYQNYGTPSYWLQQFFIDSNGAIFLNSTLYNSSSSIVASAIQYTNSQDGKNYLKVKIVPKRASLENASNDMNVELAPYSVTSFDLLI</sequence>
<dbReference type="AlphaFoldDB" id="A0A9D5B692"/>
<dbReference type="GO" id="GO:0046556">
    <property type="term" value="F:alpha-L-arabinofuranosidase activity"/>
    <property type="evidence" value="ECO:0007669"/>
    <property type="project" value="UniProtKB-EC"/>
</dbReference>
<protein>
    <recommendedName>
        <fullName evidence="1">Alpha-L-arabinofuranosidase C-terminal domain-containing protein</fullName>
    </recommendedName>
</protein>
<evidence type="ECO:0000313" key="2">
    <source>
        <dbReference type="EMBL" id="KAI5437092.1"/>
    </source>
</evidence>
<dbReference type="SMART" id="SM00813">
    <property type="entry name" value="Alpha-L-AF_C"/>
    <property type="match status" value="1"/>
</dbReference>
<dbReference type="Proteomes" id="UP001058974">
    <property type="component" value="Chromosome 2"/>
</dbReference>
<dbReference type="InterPro" id="IPR051563">
    <property type="entry name" value="Glycosyl_Hydrolase_51"/>
</dbReference>
<dbReference type="Gene3D" id="3.20.20.80">
    <property type="entry name" value="Glycosidases"/>
    <property type="match status" value="2"/>
</dbReference>
<dbReference type="InterPro" id="IPR017853">
    <property type="entry name" value="GH"/>
</dbReference>
<evidence type="ECO:0000313" key="3">
    <source>
        <dbReference type="Proteomes" id="UP001058974"/>
    </source>
</evidence>
<keyword evidence="3" id="KW-1185">Reference proteome</keyword>
<feature type="domain" description="Alpha-L-arabinofuranosidase C-terminal" evidence="1">
    <location>
        <begin position="226"/>
        <end position="364"/>
    </location>
</feature>
<dbReference type="InterPro" id="IPR010720">
    <property type="entry name" value="Alpha-L-AF_C"/>
</dbReference>
<proteinExistence type="predicted"/>
<comment type="caution">
    <text evidence="2">The sequence shown here is derived from an EMBL/GenBank/DDBJ whole genome shotgun (WGS) entry which is preliminary data.</text>
</comment>